<reference evidence="1 2" key="1">
    <citation type="submission" date="2022-01" db="EMBL/GenBank/DDBJ databases">
        <title>A high-quality chromosome-level genome assembly of rohu carp, Labeo rohita.</title>
        <authorList>
            <person name="Arick M.A. II"/>
            <person name="Hsu C.-Y."/>
            <person name="Magbanua Z."/>
            <person name="Pechanova O."/>
            <person name="Grover C."/>
            <person name="Miller E."/>
            <person name="Thrash A."/>
            <person name="Ezzel L."/>
            <person name="Alam S."/>
            <person name="Benzie J."/>
            <person name="Hamilton M."/>
            <person name="Karsi A."/>
            <person name="Lawrence M.L."/>
            <person name="Peterson D.G."/>
        </authorList>
    </citation>
    <scope>NUCLEOTIDE SEQUENCE [LARGE SCALE GENOMIC DNA]</scope>
    <source>
        <strain evidence="2">BAU-BD-2019</strain>
        <tissue evidence="1">Blood</tissue>
    </source>
</reference>
<dbReference type="EMBL" id="JACTAM010000022">
    <property type="protein sequence ID" value="KAI2650204.1"/>
    <property type="molecule type" value="Genomic_DNA"/>
</dbReference>
<organism evidence="1 2">
    <name type="scientific">Labeo rohita</name>
    <name type="common">Indian major carp</name>
    <name type="synonym">Cyprinus rohita</name>
    <dbReference type="NCBI Taxonomy" id="84645"/>
    <lineage>
        <taxon>Eukaryota</taxon>
        <taxon>Metazoa</taxon>
        <taxon>Chordata</taxon>
        <taxon>Craniata</taxon>
        <taxon>Vertebrata</taxon>
        <taxon>Euteleostomi</taxon>
        <taxon>Actinopterygii</taxon>
        <taxon>Neopterygii</taxon>
        <taxon>Teleostei</taxon>
        <taxon>Ostariophysi</taxon>
        <taxon>Cypriniformes</taxon>
        <taxon>Cyprinidae</taxon>
        <taxon>Labeoninae</taxon>
        <taxon>Labeonini</taxon>
        <taxon>Labeo</taxon>
    </lineage>
</organism>
<name>A0ABQ8LIL4_LABRO</name>
<protein>
    <submittedName>
        <fullName evidence="1">Protein adenylyltransferase SelO</fullName>
    </submittedName>
</protein>
<gene>
    <name evidence="1" type="ORF">H4Q32_000140</name>
</gene>
<keyword evidence="1" id="KW-0548">Nucleotidyltransferase</keyword>
<dbReference type="Proteomes" id="UP000830375">
    <property type="component" value="Unassembled WGS sequence"/>
</dbReference>
<comment type="caution">
    <text evidence="1">The sequence shown here is derived from an EMBL/GenBank/DDBJ whole genome shotgun (WGS) entry which is preliminary data.</text>
</comment>
<evidence type="ECO:0000313" key="1">
    <source>
        <dbReference type="EMBL" id="KAI2650204.1"/>
    </source>
</evidence>
<accession>A0ABQ8LIL4</accession>
<sequence length="143" mass="15710">MHKSSLNLTGLSGPSVHAVPAVSVPKDQHDVHTRRTTALCALPVYLREDTSKFFKICTIEDDSEEPDVDSSVALLTVIRELPDIAVRYNTEKILIILENGVVLLGLDDGKLKPRVLALKNDLLIHARTVVTVFVGIMAVKVIF</sequence>
<evidence type="ECO:0000313" key="2">
    <source>
        <dbReference type="Proteomes" id="UP000830375"/>
    </source>
</evidence>
<keyword evidence="1" id="KW-0808">Transferase</keyword>
<keyword evidence="2" id="KW-1185">Reference proteome</keyword>
<proteinExistence type="predicted"/>
<dbReference type="GO" id="GO:0016779">
    <property type="term" value="F:nucleotidyltransferase activity"/>
    <property type="evidence" value="ECO:0007669"/>
    <property type="project" value="UniProtKB-KW"/>
</dbReference>